<dbReference type="InterPro" id="IPR006805">
    <property type="entry name" value="Anth_synth_I_N"/>
</dbReference>
<dbReference type="Pfam" id="PF00425">
    <property type="entry name" value="Chorismate_bind"/>
    <property type="match status" value="1"/>
</dbReference>
<sequence length="425" mass="48305">MAENLENLTHILANKGPIILLESQSNEHPWSRTTYLAAQPKVEIKAYGNQIKIVKEGEEYSFEDNPWNALQDFRRKYNNEWLLGYLGYDLKNYLEDLSSKNEDPLGLPDLYFMVPEYLLKKEKGDGRFEMVGGEGAPRVNPDTFSSLDKQQYLIEDFGPRVAKVDYIKQIKEAQRRIIEGDFYEINLSHQLKGAFRGDPQQLYSKMKKAGRVPFGAYLEVDDWSACCQSPERFLRREGKTIFSQPIKGTAKRGRTQQEDEDLKEALYHSSKERAENLMIVDLVRNDLSHIAKKGSVKVEQLFNIESFETVHQMVSTVMAKVAEGEDAIEILKACFPMGSMTGAPKISAMKTIEELETYKRGLYSGAIGYIKPNGDFDFNVVIRTAIIKNETLYYAVGGAITGDSDPEAEWEETLVKARALINAME</sequence>
<dbReference type="InterPro" id="IPR005802">
    <property type="entry name" value="ADC_synth_comp_1"/>
</dbReference>
<dbReference type="EC" id="2.6.1.85" evidence="1"/>
<proteinExistence type="predicted"/>
<evidence type="ECO:0000259" key="4">
    <source>
        <dbReference type="Pfam" id="PF04715"/>
    </source>
</evidence>
<protein>
    <recommendedName>
        <fullName evidence="1">aminodeoxychorismate synthase</fullName>
        <ecNumber evidence="1">2.6.1.85</ecNumber>
    </recommendedName>
</protein>
<evidence type="ECO:0000313" key="5">
    <source>
        <dbReference type="EMBL" id="MCW9712014.1"/>
    </source>
</evidence>
<reference evidence="5 6" key="1">
    <citation type="submission" date="2021-11" db="EMBL/GenBank/DDBJ databases">
        <title>Aliifidinibius sp. nov., a new bacterium isolated from saline soil.</title>
        <authorList>
            <person name="Galisteo C."/>
            <person name="De La Haba R."/>
            <person name="Sanchez-Porro C."/>
            <person name="Ventosa A."/>
        </authorList>
    </citation>
    <scope>NUCLEOTIDE SEQUENCE [LARGE SCALE GENOMIC DNA]</scope>
    <source>
        <strain evidence="5 6">KACC 190600</strain>
    </source>
</reference>
<feature type="domain" description="Anthranilate synthase component I N-terminal" evidence="4">
    <location>
        <begin position="11"/>
        <end position="119"/>
    </location>
</feature>
<evidence type="ECO:0000259" key="3">
    <source>
        <dbReference type="Pfam" id="PF00425"/>
    </source>
</evidence>
<name>A0ABT3PVY6_9BACT</name>
<dbReference type="RefSeq" id="WP_265787656.1">
    <property type="nucleotide sequence ID" value="NZ_BAABRS010000001.1"/>
</dbReference>
<comment type="caution">
    <text evidence="5">The sequence shown here is derived from an EMBL/GenBank/DDBJ whole genome shotgun (WGS) entry which is preliminary data.</text>
</comment>
<evidence type="ECO:0000313" key="6">
    <source>
        <dbReference type="Proteomes" id="UP001207337"/>
    </source>
</evidence>
<evidence type="ECO:0000256" key="2">
    <source>
        <dbReference type="ARBA" id="ARBA00022679"/>
    </source>
</evidence>
<gene>
    <name evidence="5" type="primary">pabB</name>
    <name evidence="5" type="ORF">LQ318_03770</name>
</gene>
<dbReference type="InterPro" id="IPR019999">
    <property type="entry name" value="Anth_synth_I-like"/>
</dbReference>
<feature type="domain" description="Chorismate-utilising enzyme C-terminal" evidence="3">
    <location>
        <begin position="164"/>
        <end position="416"/>
    </location>
</feature>
<dbReference type="NCBIfam" id="TIGR00553">
    <property type="entry name" value="pabB"/>
    <property type="match status" value="1"/>
</dbReference>
<accession>A0ABT3PVY6</accession>
<dbReference type="InterPro" id="IPR005801">
    <property type="entry name" value="ADC_synthase"/>
</dbReference>
<dbReference type="Proteomes" id="UP001207337">
    <property type="component" value="Unassembled WGS sequence"/>
</dbReference>
<dbReference type="PANTHER" id="PTHR11236">
    <property type="entry name" value="AMINOBENZOATE/ANTHRANILATE SYNTHASE"/>
    <property type="match status" value="1"/>
</dbReference>
<evidence type="ECO:0000256" key="1">
    <source>
        <dbReference type="ARBA" id="ARBA00013139"/>
    </source>
</evidence>
<dbReference type="SUPFAM" id="SSF56322">
    <property type="entry name" value="ADC synthase"/>
    <property type="match status" value="1"/>
</dbReference>
<keyword evidence="2 5" id="KW-0808">Transferase</keyword>
<dbReference type="Gene3D" id="3.60.120.10">
    <property type="entry name" value="Anthranilate synthase"/>
    <property type="match status" value="1"/>
</dbReference>
<dbReference type="Pfam" id="PF04715">
    <property type="entry name" value="Anth_synt_I_N"/>
    <property type="match status" value="1"/>
</dbReference>
<keyword evidence="6" id="KW-1185">Reference proteome</keyword>
<dbReference type="GO" id="GO:0046820">
    <property type="term" value="F:4-amino-4-deoxychorismate synthase activity"/>
    <property type="evidence" value="ECO:0007669"/>
    <property type="project" value="UniProtKB-EC"/>
</dbReference>
<dbReference type="InterPro" id="IPR015890">
    <property type="entry name" value="Chorismate_C"/>
</dbReference>
<keyword evidence="5" id="KW-0032">Aminotransferase</keyword>
<dbReference type="PANTHER" id="PTHR11236:SF50">
    <property type="entry name" value="AMINODEOXYCHORISMATE SYNTHASE COMPONENT 1"/>
    <property type="match status" value="1"/>
</dbReference>
<dbReference type="PRINTS" id="PR00095">
    <property type="entry name" value="ANTSNTHASEI"/>
</dbReference>
<dbReference type="EMBL" id="JAJNDC010000001">
    <property type="protein sequence ID" value="MCW9712014.1"/>
    <property type="molecule type" value="Genomic_DNA"/>
</dbReference>
<organism evidence="5 6">
    <name type="scientific">Fodinibius salicampi</name>
    <dbReference type="NCBI Taxonomy" id="1920655"/>
    <lineage>
        <taxon>Bacteria</taxon>
        <taxon>Pseudomonadati</taxon>
        <taxon>Balneolota</taxon>
        <taxon>Balneolia</taxon>
        <taxon>Balneolales</taxon>
        <taxon>Balneolaceae</taxon>
        <taxon>Fodinibius</taxon>
    </lineage>
</organism>